<evidence type="ECO:0000256" key="1">
    <source>
        <dbReference type="ARBA" id="ARBA00004141"/>
    </source>
</evidence>
<comment type="caution">
    <text evidence="9">The sequence shown here is derived from an EMBL/GenBank/DDBJ whole genome shotgun (WGS) entry which is preliminary data.</text>
</comment>
<evidence type="ECO:0000256" key="2">
    <source>
        <dbReference type="ARBA" id="ARBA00022692"/>
    </source>
</evidence>
<evidence type="ECO:0000256" key="6">
    <source>
        <dbReference type="SAM" id="MobiDB-lite"/>
    </source>
</evidence>
<comment type="similarity">
    <text evidence="5">Belongs to the SAT4 family.</text>
</comment>
<accession>A0AAN6SLG2</accession>
<evidence type="ECO:0000256" key="4">
    <source>
        <dbReference type="ARBA" id="ARBA00023136"/>
    </source>
</evidence>
<dbReference type="AlphaFoldDB" id="A0AAN6SLG2"/>
<proteinExistence type="inferred from homology"/>
<comment type="subcellular location">
    <subcellularLocation>
        <location evidence="1">Membrane</location>
        <topology evidence="1">Multi-pass membrane protein</topology>
    </subcellularLocation>
</comment>
<dbReference type="PANTHER" id="PTHR33048">
    <property type="entry name" value="PTH11-LIKE INTEGRAL MEMBRANE PROTEIN (AFU_ORTHOLOGUE AFUA_5G11245)"/>
    <property type="match status" value="1"/>
</dbReference>
<evidence type="ECO:0000256" key="7">
    <source>
        <dbReference type="SAM" id="Phobius"/>
    </source>
</evidence>
<dbReference type="EMBL" id="MU854729">
    <property type="protein sequence ID" value="KAK4031677.1"/>
    <property type="molecule type" value="Genomic_DNA"/>
</dbReference>
<evidence type="ECO:0000256" key="5">
    <source>
        <dbReference type="ARBA" id="ARBA00038359"/>
    </source>
</evidence>
<dbReference type="Pfam" id="PF20684">
    <property type="entry name" value="Fung_rhodopsin"/>
    <property type="match status" value="1"/>
</dbReference>
<dbReference type="GO" id="GO:0016020">
    <property type="term" value="C:membrane"/>
    <property type="evidence" value="ECO:0007669"/>
    <property type="project" value="UniProtKB-SubCell"/>
</dbReference>
<sequence length="388" mass="42618">MPAPGAGLPDENKGPEILGASVTVTTIALITVIVRLVVRSRIVRKLGTDDYAMVIAMLLSLGGLAVIIGQVLYGAGRHAAYLDPQVNSLGLKWNFAGQVIYMWALPAVKMSVGFCLLRIAPNKTYRRILQGVMIFTMAYTFVCFMTLLLQCRNLAVLWDLTIETTCWPVSTLQGLSYASCAVNIFTDLFFAVLPIPMLWNVQINARTRYTLICIMSLGIFACAAGMVKSAYISNYGKTGDFLWDSANLTIWYSVECNVGIVAASLPCLKPLFKRILETSLGYGSSRKKDSYKLRDQSHGSARRGSKHLDSRSPRQAKARNLVNISTLGGNTSEESILSQQQPHAITKTTVVTIDRAKSDTGHGGSEWPAIGFRGQRFDDRLQTTSEDR</sequence>
<dbReference type="InterPro" id="IPR052337">
    <property type="entry name" value="SAT4-like"/>
</dbReference>
<feature type="domain" description="Rhodopsin" evidence="8">
    <location>
        <begin position="34"/>
        <end position="274"/>
    </location>
</feature>
<keyword evidence="4 7" id="KW-0472">Membrane</keyword>
<feature type="transmembrane region" description="Helical" evidence="7">
    <location>
        <begin position="17"/>
        <end position="38"/>
    </location>
</feature>
<feature type="region of interest" description="Disordered" evidence="6">
    <location>
        <begin position="285"/>
        <end position="315"/>
    </location>
</feature>
<keyword evidence="10" id="KW-1185">Reference proteome</keyword>
<organism evidence="9 10">
    <name type="scientific">Parachaetomium inaequale</name>
    <dbReference type="NCBI Taxonomy" id="2588326"/>
    <lineage>
        <taxon>Eukaryota</taxon>
        <taxon>Fungi</taxon>
        <taxon>Dikarya</taxon>
        <taxon>Ascomycota</taxon>
        <taxon>Pezizomycotina</taxon>
        <taxon>Sordariomycetes</taxon>
        <taxon>Sordariomycetidae</taxon>
        <taxon>Sordariales</taxon>
        <taxon>Chaetomiaceae</taxon>
        <taxon>Parachaetomium</taxon>
    </lineage>
</organism>
<feature type="transmembrane region" description="Helical" evidence="7">
    <location>
        <begin position="132"/>
        <end position="155"/>
    </location>
</feature>
<feature type="transmembrane region" description="Helical" evidence="7">
    <location>
        <begin position="211"/>
        <end position="230"/>
    </location>
</feature>
<feature type="transmembrane region" description="Helical" evidence="7">
    <location>
        <begin position="175"/>
        <end position="199"/>
    </location>
</feature>
<protein>
    <recommendedName>
        <fullName evidence="8">Rhodopsin domain-containing protein</fullName>
    </recommendedName>
</protein>
<gene>
    <name evidence="9" type="ORF">C8A01DRAFT_41873</name>
</gene>
<dbReference type="PANTHER" id="PTHR33048:SF167">
    <property type="entry name" value="INTEGRAL MEMBRANE PROTEIN"/>
    <property type="match status" value="1"/>
</dbReference>
<feature type="transmembrane region" description="Helical" evidence="7">
    <location>
        <begin position="95"/>
        <end position="120"/>
    </location>
</feature>
<feature type="transmembrane region" description="Helical" evidence="7">
    <location>
        <begin position="50"/>
        <end position="75"/>
    </location>
</feature>
<feature type="compositionally biased region" description="Basic and acidic residues" evidence="6">
    <location>
        <begin position="286"/>
        <end position="297"/>
    </location>
</feature>
<dbReference type="Proteomes" id="UP001303115">
    <property type="component" value="Unassembled WGS sequence"/>
</dbReference>
<keyword evidence="2 7" id="KW-0812">Transmembrane</keyword>
<dbReference type="InterPro" id="IPR049326">
    <property type="entry name" value="Rhodopsin_dom_fungi"/>
</dbReference>
<evidence type="ECO:0000259" key="8">
    <source>
        <dbReference type="Pfam" id="PF20684"/>
    </source>
</evidence>
<feature type="compositionally biased region" description="Basic and acidic residues" evidence="6">
    <location>
        <begin position="375"/>
        <end position="388"/>
    </location>
</feature>
<evidence type="ECO:0000313" key="9">
    <source>
        <dbReference type="EMBL" id="KAK4031677.1"/>
    </source>
</evidence>
<evidence type="ECO:0000256" key="3">
    <source>
        <dbReference type="ARBA" id="ARBA00022989"/>
    </source>
</evidence>
<reference evidence="10" key="1">
    <citation type="journal article" date="2023" name="Mol. Phylogenet. Evol.">
        <title>Genome-scale phylogeny and comparative genomics of the fungal order Sordariales.</title>
        <authorList>
            <person name="Hensen N."/>
            <person name="Bonometti L."/>
            <person name="Westerberg I."/>
            <person name="Brannstrom I.O."/>
            <person name="Guillou S."/>
            <person name="Cros-Aarteil S."/>
            <person name="Calhoun S."/>
            <person name="Haridas S."/>
            <person name="Kuo A."/>
            <person name="Mondo S."/>
            <person name="Pangilinan J."/>
            <person name="Riley R."/>
            <person name="LaButti K."/>
            <person name="Andreopoulos B."/>
            <person name="Lipzen A."/>
            <person name="Chen C."/>
            <person name="Yan M."/>
            <person name="Daum C."/>
            <person name="Ng V."/>
            <person name="Clum A."/>
            <person name="Steindorff A."/>
            <person name="Ohm R.A."/>
            <person name="Martin F."/>
            <person name="Silar P."/>
            <person name="Natvig D.O."/>
            <person name="Lalanne C."/>
            <person name="Gautier V."/>
            <person name="Ament-Velasquez S.L."/>
            <person name="Kruys A."/>
            <person name="Hutchinson M.I."/>
            <person name="Powell A.J."/>
            <person name="Barry K."/>
            <person name="Miller A.N."/>
            <person name="Grigoriev I.V."/>
            <person name="Debuchy R."/>
            <person name="Gladieux P."/>
            <person name="Hiltunen Thoren M."/>
            <person name="Johannesson H."/>
        </authorList>
    </citation>
    <scope>NUCLEOTIDE SEQUENCE [LARGE SCALE GENOMIC DNA]</scope>
    <source>
        <strain evidence="10">CBS 284.82</strain>
    </source>
</reference>
<keyword evidence="3 7" id="KW-1133">Transmembrane helix</keyword>
<evidence type="ECO:0000313" key="10">
    <source>
        <dbReference type="Proteomes" id="UP001303115"/>
    </source>
</evidence>
<feature type="region of interest" description="Disordered" evidence="6">
    <location>
        <begin position="357"/>
        <end position="388"/>
    </location>
</feature>
<name>A0AAN6SLG2_9PEZI</name>